<dbReference type="InterPro" id="IPR010982">
    <property type="entry name" value="Lambda_DNA-bd_dom_sf"/>
</dbReference>
<dbReference type="EMBL" id="MFDZ01000029">
    <property type="protein sequence ID" value="OGE78049.1"/>
    <property type="molecule type" value="Genomic_DNA"/>
</dbReference>
<accession>A0A1F5NK53</accession>
<evidence type="ECO:0000313" key="2">
    <source>
        <dbReference type="EMBL" id="OGE78049.1"/>
    </source>
</evidence>
<proteinExistence type="predicted"/>
<evidence type="ECO:0000313" key="3">
    <source>
        <dbReference type="Proteomes" id="UP000176578"/>
    </source>
</evidence>
<dbReference type="SUPFAM" id="SSF47413">
    <property type="entry name" value="lambda repressor-like DNA-binding domains"/>
    <property type="match status" value="1"/>
</dbReference>
<dbReference type="SMART" id="SM00530">
    <property type="entry name" value="HTH_XRE"/>
    <property type="match status" value="1"/>
</dbReference>
<dbReference type="GO" id="GO:0003677">
    <property type="term" value="F:DNA binding"/>
    <property type="evidence" value="ECO:0007669"/>
    <property type="project" value="InterPro"/>
</dbReference>
<gene>
    <name evidence="2" type="ORF">A3J19_01055</name>
</gene>
<dbReference type="Proteomes" id="UP000176578">
    <property type="component" value="Unassembled WGS sequence"/>
</dbReference>
<dbReference type="Gene3D" id="1.10.260.40">
    <property type="entry name" value="lambda repressor-like DNA-binding domains"/>
    <property type="match status" value="1"/>
</dbReference>
<comment type="caution">
    <text evidence="2">The sequence shown here is derived from an EMBL/GenBank/DDBJ whole genome shotgun (WGS) entry which is preliminary data.</text>
</comment>
<dbReference type="Pfam" id="PF01381">
    <property type="entry name" value="HTH_3"/>
    <property type="match status" value="1"/>
</dbReference>
<reference evidence="2 3" key="1">
    <citation type="journal article" date="2016" name="Nat. Commun.">
        <title>Thousands of microbial genomes shed light on interconnected biogeochemical processes in an aquifer system.</title>
        <authorList>
            <person name="Anantharaman K."/>
            <person name="Brown C.T."/>
            <person name="Hug L.A."/>
            <person name="Sharon I."/>
            <person name="Castelle C.J."/>
            <person name="Probst A.J."/>
            <person name="Thomas B.C."/>
            <person name="Singh A."/>
            <person name="Wilkins M.J."/>
            <person name="Karaoz U."/>
            <person name="Brodie E.L."/>
            <person name="Williams K.H."/>
            <person name="Hubbard S.S."/>
            <person name="Banfield J.F."/>
        </authorList>
    </citation>
    <scope>NUCLEOTIDE SEQUENCE [LARGE SCALE GENOMIC DNA]</scope>
</reference>
<dbReference type="PROSITE" id="PS50943">
    <property type="entry name" value="HTH_CROC1"/>
    <property type="match status" value="1"/>
</dbReference>
<evidence type="ECO:0000259" key="1">
    <source>
        <dbReference type="PROSITE" id="PS50943"/>
    </source>
</evidence>
<dbReference type="AlphaFoldDB" id="A0A1F5NK53"/>
<dbReference type="InterPro" id="IPR001387">
    <property type="entry name" value="Cro/C1-type_HTH"/>
</dbReference>
<sequence>MTRSKDKKFAKETGEKFKNAREKLEFTQEEVADKVGMNITNYARIERGEIEPSGSNLIKISKVLKVKL</sequence>
<organism evidence="2 3">
    <name type="scientific">Candidatus Daviesbacteria bacterium RIFCSPLOWO2_02_FULL_41_8</name>
    <dbReference type="NCBI Taxonomy" id="1797798"/>
    <lineage>
        <taxon>Bacteria</taxon>
        <taxon>Candidatus Daviesiibacteriota</taxon>
    </lineage>
</organism>
<feature type="domain" description="HTH cro/C1-type" evidence="1">
    <location>
        <begin position="17"/>
        <end position="68"/>
    </location>
</feature>
<protein>
    <recommendedName>
        <fullName evidence="1">HTH cro/C1-type domain-containing protein</fullName>
    </recommendedName>
</protein>
<dbReference type="CDD" id="cd00093">
    <property type="entry name" value="HTH_XRE"/>
    <property type="match status" value="1"/>
</dbReference>
<name>A0A1F5NK53_9BACT</name>